<feature type="domain" description="PDZ" evidence="1">
    <location>
        <begin position="22"/>
        <end position="93"/>
    </location>
</feature>
<sequence length="111" mass="12215">MYTFSRVRIYPSGTQVEPGSPMLKLLQQFRTEMAVLELGMAVEIGERGIYVQEMADMSTAKLYSGLLGVGDEILEVNGAKVAGLGLAHIKELLAHSESLSIRVLRQRPVPR</sequence>
<dbReference type="Proteomes" id="UP000504640">
    <property type="component" value="Unplaced"/>
</dbReference>
<dbReference type="GO" id="GO:0005938">
    <property type="term" value="C:cell cortex"/>
    <property type="evidence" value="ECO:0007669"/>
    <property type="project" value="TreeGrafter"/>
</dbReference>
<dbReference type="Pfam" id="PF00595">
    <property type="entry name" value="PDZ"/>
    <property type="match status" value="1"/>
</dbReference>
<dbReference type="Gene3D" id="2.30.42.10">
    <property type="match status" value="1"/>
</dbReference>
<organism evidence="2 3">
    <name type="scientific">Sapajus apella</name>
    <name type="common">Brown-capped capuchin</name>
    <name type="synonym">Cebus apella</name>
    <dbReference type="NCBI Taxonomy" id="9515"/>
    <lineage>
        <taxon>Eukaryota</taxon>
        <taxon>Metazoa</taxon>
        <taxon>Chordata</taxon>
        <taxon>Craniata</taxon>
        <taxon>Vertebrata</taxon>
        <taxon>Euteleostomi</taxon>
        <taxon>Mammalia</taxon>
        <taxon>Eutheria</taxon>
        <taxon>Euarchontoglires</taxon>
        <taxon>Primates</taxon>
        <taxon>Haplorrhini</taxon>
        <taxon>Platyrrhini</taxon>
        <taxon>Cebidae</taxon>
        <taxon>Cebinae</taxon>
        <taxon>Sapajus</taxon>
    </lineage>
</organism>
<dbReference type="PROSITE" id="PS50106">
    <property type="entry name" value="PDZ"/>
    <property type="match status" value="1"/>
</dbReference>
<accession>A0A6J3IX44</accession>
<evidence type="ECO:0000313" key="3">
    <source>
        <dbReference type="RefSeq" id="XP_032147127.1"/>
    </source>
</evidence>
<reference evidence="3" key="1">
    <citation type="submission" date="2025-08" db="UniProtKB">
        <authorList>
            <consortium name="RefSeq"/>
        </authorList>
    </citation>
    <scope>IDENTIFICATION</scope>
    <source>
        <tissue evidence="3">Blood</tissue>
    </source>
</reference>
<dbReference type="PANTHER" id="PTHR14102">
    <property type="entry name" value="PAR-6-RELATED"/>
    <property type="match status" value="1"/>
</dbReference>
<dbReference type="GO" id="GO:0007163">
    <property type="term" value="P:establishment or maintenance of cell polarity"/>
    <property type="evidence" value="ECO:0007669"/>
    <property type="project" value="TreeGrafter"/>
</dbReference>
<name>A0A6J3IX44_SAPAP</name>
<protein>
    <submittedName>
        <fullName evidence="3">Partitioning defective protein 6-like</fullName>
    </submittedName>
</protein>
<dbReference type="PANTHER" id="PTHR14102:SF12">
    <property type="entry name" value="CDNA SEQUENCE BC034090"/>
    <property type="match status" value="1"/>
</dbReference>
<dbReference type="GO" id="GO:0060341">
    <property type="term" value="P:regulation of cellular localization"/>
    <property type="evidence" value="ECO:0007669"/>
    <property type="project" value="TreeGrafter"/>
</dbReference>
<gene>
    <name evidence="3" type="primary">LOC116560059</name>
</gene>
<dbReference type="SUPFAM" id="SSF50156">
    <property type="entry name" value="PDZ domain-like"/>
    <property type="match status" value="1"/>
</dbReference>
<dbReference type="GeneID" id="116560059"/>
<dbReference type="RefSeq" id="XP_032147127.1">
    <property type="nucleotide sequence ID" value="XM_032291236.1"/>
</dbReference>
<keyword evidence="2" id="KW-1185">Reference proteome</keyword>
<dbReference type="InterPro" id="IPR051741">
    <property type="entry name" value="PAR6_homolog"/>
</dbReference>
<evidence type="ECO:0000313" key="2">
    <source>
        <dbReference type="Proteomes" id="UP000504640"/>
    </source>
</evidence>
<dbReference type="GO" id="GO:0007098">
    <property type="term" value="P:centrosome cycle"/>
    <property type="evidence" value="ECO:0007669"/>
    <property type="project" value="TreeGrafter"/>
</dbReference>
<dbReference type="InterPro" id="IPR001478">
    <property type="entry name" value="PDZ"/>
</dbReference>
<dbReference type="AlphaFoldDB" id="A0A6J3IX44"/>
<dbReference type="GO" id="GO:0005634">
    <property type="term" value="C:nucleus"/>
    <property type="evidence" value="ECO:0007669"/>
    <property type="project" value="TreeGrafter"/>
</dbReference>
<dbReference type="InterPro" id="IPR036034">
    <property type="entry name" value="PDZ_sf"/>
</dbReference>
<evidence type="ECO:0000259" key="1">
    <source>
        <dbReference type="PROSITE" id="PS50106"/>
    </source>
</evidence>
<dbReference type="SMART" id="SM00228">
    <property type="entry name" value="PDZ"/>
    <property type="match status" value="1"/>
</dbReference>
<proteinExistence type="predicted"/>
<dbReference type="GO" id="GO:0016324">
    <property type="term" value="C:apical plasma membrane"/>
    <property type="evidence" value="ECO:0007669"/>
    <property type="project" value="TreeGrafter"/>
</dbReference>